<sequence length="176" mass="19388">MQTQFIYISNIQQILNPKPGIVEDEELVRATHLGPLMIHHGGLGFEFRLRGLKEARVVRLSWWVKVCTSSGVRWPEGPKVGVRSSLGLWVSVQVAIACDEGFGEEAMALGGGDRDDSARIGSSHEIKGQGHNESGWTIATVTYGGRGNVLLIMNFWGEVVNEGLAGVRNEYKEKER</sequence>
<evidence type="ECO:0000313" key="2">
    <source>
        <dbReference type="Proteomes" id="UP001189624"/>
    </source>
</evidence>
<proteinExistence type="predicted"/>
<dbReference type="EMBL" id="OY731400">
    <property type="protein sequence ID" value="CAJ1937539.1"/>
    <property type="molecule type" value="Genomic_DNA"/>
</dbReference>
<evidence type="ECO:0000313" key="1">
    <source>
        <dbReference type="EMBL" id="CAJ1937539.1"/>
    </source>
</evidence>
<keyword evidence="2" id="KW-1185">Reference proteome</keyword>
<accession>A0AA86SDJ6</accession>
<gene>
    <name evidence="1" type="ORF">AYBTSS11_LOCUS8078</name>
</gene>
<name>A0AA86SDJ6_9FABA</name>
<dbReference type="Gramene" id="rna-AYBTSS11_LOCUS8078">
    <property type="protein sequence ID" value="CAJ1937539.1"/>
    <property type="gene ID" value="gene-AYBTSS11_LOCUS8078"/>
</dbReference>
<dbReference type="AlphaFoldDB" id="A0AA86SDJ6"/>
<reference evidence="1" key="1">
    <citation type="submission" date="2023-10" db="EMBL/GenBank/DDBJ databases">
        <authorList>
            <person name="Domelevo Entfellner J.-B."/>
        </authorList>
    </citation>
    <scope>NUCLEOTIDE SEQUENCE</scope>
</reference>
<dbReference type="Proteomes" id="UP001189624">
    <property type="component" value="Chromosome 3"/>
</dbReference>
<protein>
    <submittedName>
        <fullName evidence="1">Uncharacterized protein</fullName>
    </submittedName>
</protein>
<organism evidence="1 2">
    <name type="scientific">Sphenostylis stenocarpa</name>
    <dbReference type="NCBI Taxonomy" id="92480"/>
    <lineage>
        <taxon>Eukaryota</taxon>
        <taxon>Viridiplantae</taxon>
        <taxon>Streptophyta</taxon>
        <taxon>Embryophyta</taxon>
        <taxon>Tracheophyta</taxon>
        <taxon>Spermatophyta</taxon>
        <taxon>Magnoliopsida</taxon>
        <taxon>eudicotyledons</taxon>
        <taxon>Gunneridae</taxon>
        <taxon>Pentapetalae</taxon>
        <taxon>rosids</taxon>
        <taxon>fabids</taxon>
        <taxon>Fabales</taxon>
        <taxon>Fabaceae</taxon>
        <taxon>Papilionoideae</taxon>
        <taxon>50 kb inversion clade</taxon>
        <taxon>NPAAA clade</taxon>
        <taxon>indigoferoid/millettioid clade</taxon>
        <taxon>Phaseoleae</taxon>
        <taxon>Sphenostylis</taxon>
    </lineage>
</organism>